<proteinExistence type="predicted"/>
<evidence type="ECO:0000256" key="2">
    <source>
        <dbReference type="SAM" id="SignalP"/>
    </source>
</evidence>
<sequence length="90" mass="9739">MWVPHGSLSLVLFPIVFNFQPSGGSPRARLGATARGRGGTAASRGCAEEHLRCMGVRFLQKDGRESTRDGLSTLSSSAAERRPGRHSHRH</sequence>
<reference evidence="3" key="2">
    <citation type="submission" date="2015-06" db="UniProtKB">
        <authorList>
            <consortium name="EnsemblPlants"/>
        </authorList>
    </citation>
    <scope>IDENTIFICATION</scope>
</reference>
<dbReference type="AlphaFoldDB" id="A0A0E0QHF8"/>
<dbReference type="Gramene" id="ORUFI08G12090.1">
    <property type="protein sequence ID" value="ORUFI08G12090.1"/>
    <property type="gene ID" value="ORUFI08G12090"/>
</dbReference>
<protein>
    <recommendedName>
        <fullName evidence="5">Secreted protein</fullName>
    </recommendedName>
</protein>
<evidence type="ECO:0000256" key="1">
    <source>
        <dbReference type="SAM" id="MobiDB-lite"/>
    </source>
</evidence>
<keyword evidence="2" id="KW-0732">Signal</keyword>
<keyword evidence="4" id="KW-1185">Reference proteome</keyword>
<name>A0A0E0QHF8_ORYRU</name>
<feature type="signal peptide" evidence="2">
    <location>
        <begin position="1"/>
        <end position="24"/>
    </location>
</feature>
<accession>A0A0E0QHF8</accession>
<dbReference type="Proteomes" id="UP000008022">
    <property type="component" value="Unassembled WGS sequence"/>
</dbReference>
<dbReference type="HOGENOM" id="CLU_2444739_0_0_1"/>
<evidence type="ECO:0000313" key="3">
    <source>
        <dbReference type="EnsemblPlants" id="ORUFI08G12090.1"/>
    </source>
</evidence>
<feature type="region of interest" description="Disordered" evidence="1">
    <location>
        <begin position="62"/>
        <end position="90"/>
    </location>
</feature>
<feature type="compositionally biased region" description="Polar residues" evidence="1">
    <location>
        <begin position="69"/>
        <end position="78"/>
    </location>
</feature>
<evidence type="ECO:0000313" key="4">
    <source>
        <dbReference type="Proteomes" id="UP000008022"/>
    </source>
</evidence>
<reference evidence="4" key="1">
    <citation type="submission" date="2013-06" db="EMBL/GenBank/DDBJ databases">
        <authorList>
            <person name="Zhao Q."/>
        </authorList>
    </citation>
    <scope>NUCLEOTIDE SEQUENCE</scope>
    <source>
        <strain evidence="4">cv. W1943</strain>
    </source>
</reference>
<evidence type="ECO:0008006" key="5">
    <source>
        <dbReference type="Google" id="ProtNLM"/>
    </source>
</evidence>
<dbReference type="EnsemblPlants" id="ORUFI08G12090.1">
    <property type="protein sequence ID" value="ORUFI08G12090.1"/>
    <property type="gene ID" value="ORUFI08G12090"/>
</dbReference>
<organism evidence="3 4">
    <name type="scientific">Oryza rufipogon</name>
    <name type="common">Brownbeard rice</name>
    <name type="synonym">Asian wild rice</name>
    <dbReference type="NCBI Taxonomy" id="4529"/>
    <lineage>
        <taxon>Eukaryota</taxon>
        <taxon>Viridiplantae</taxon>
        <taxon>Streptophyta</taxon>
        <taxon>Embryophyta</taxon>
        <taxon>Tracheophyta</taxon>
        <taxon>Spermatophyta</taxon>
        <taxon>Magnoliopsida</taxon>
        <taxon>Liliopsida</taxon>
        <taxon>Poales</taxon>
        <taxon>Poaceae</taxon>
        <taxon>BOP clade</taxon>
        <taxon>Oryzoideae</taxon>
        <taxon>Oryzeae</taxon>
        <taxon>Oryzinae</taxon>
        <taxon>Oryza</taxon>
    </lineage>
</organism>
<feature type="chain" id="PRO_5002371210" description="Secreted protein" evidence="2">
    <location>
        <begin position="25"/>
        <end position="90"/>
    </location>
</feature>